<keyword evidence="8" id="KW-1185">Reference proteome</keyword>
<feature type="repeat" description="WD" evidence="4">
    <location>
        <begin position="517"/>
        <end position="558"/>
    </location>
</feature>
<gene>
    <name evidence="7" type="ORF">SNE40_016569</name>
</gene>
<dbReference type="Proteomes" id="UP001347796">
    <property type="component" value="Unassembled WGS sequence"/>
</dbReference>
<reference evidence="7 8" key="1">
    <citation type="submission" date="2024-01" db="EMBL/GenBank/DDBJ databases">
        <title>The genome of the rayed Mediterranean limpet Patella caerulea (Linnaeus, 1758).</title>
        <authorList>
            <person name="Anh-Thu Weber A."/>
            <person name="Halstead-Nussloch G."/>
        </authorList>
    </citation>
    <scope>NUCLEOTIDE SEQUENCE [LARGE SCALE GENOMIC DNA]</scope>
    <source>
        <strain evidence="7">AATW-2023a</strain>
        <tissue evidence="7">Whole specimen</tissue>
    </source>
</reference>
<evidence type="ECO:0000256" key="3">
    <source>
        <dbReference type="ARBA" id="ARBA00022837"/>
    </source>
</evidence>
<feature type="repeat" description="WD" evidence="4">
    <location>
        <begin position="750"/>
        <end position="782"/>
    </location>
</feature>
<dbReference type="Pfam" id="PF00400">
    <property type="entry name" value="WD40"/>
    <property type="match status" value="7"/>
</dbReference>
<dbReference type="InterPro" id="IPR036322">
    <property type="entry name" value="WD40_repeat_dom_sf"/>
</dbReference>
<protein>
    <recommendedName>
        <fullName evidence="6">EF-hand domain-containing protein</fullName>
    </recommendedName>
</protein>
<dbReference type="InterPro" id="IPR019775">
    <property type="entry name" value="WD40_repeat_CS"/>
</dbReference>
<evidence type="ECO:0000256" key="2">
    <source>
        <dbReference type="ARBA" id="ARBA00022737"/>
    </source>
</evidence>
<evidence type="ECO:0000313" key="7">
    <source>
        <dbReference type="EMBL" id="KAK6173030.1"/>
    </source>
</evidence>
<evidence type="ECO:0000256" key="1">
    <source>
        <dbReference type="ARBA" id="ARBA00022574"/>
    </source>
</evidence>
<dbReference type="InterPro" id="IPR011047">
    <property type="entry name" value="Quinoprotein_ADH-like_sf"/>
</dbReference>
<feature type="repeat" description="WD" evidence="4">
    <location>
        <begin position="654"/>
        <end position="690"/>
    </location>
</feature>
<feature type="region of interest" description="Disordered" evidence="5">
    <location>
        <begin position="1"/>
        <end position="29"/>
    </location>
</feature>
<evidence type="ECO:0000256" key="5">
    <source>
        <dbReference type="SAM" id="MobiDB-lite"/>
    </source>
</evidence>
<dbReference type="InterPro" id="IPR018247">
    <property type="entry name" value="EF_Hand_1_Ca_BS"/>
</dbReference>
<dbReference type="Gene3D" id="1.10.238.10">
    <property type="entry name" value="EF-hand"/>
    <property type="match status" value="1"/>
</dbReference>
<feature type="domain" description="EF-hand" evidence="6">
    <location>
        <begin position="136"/>
        <end position="171"/>
    </location>
</feature>
<dbReference type="EMBL" id="JAZGQO010000011">
    <property type="protein sequence ID" value="KAK6173030.1"/>
    <property type="molecule type" value="Genomic_DNA"/>
</dbReference>
<dbReference type="PANTHER" id="PTHR44324:SF4">
    <property type="entry name" value="WD40 REPEAT DOMAIN 95"/>
    <property type="match status" value="1"/>
</dbReference>
<dbReference type="SMART" id="SM00054">
    <property type="entry name" value="EFh"/>
    <property type="match status" value="2"/>
</dbReference>
<keyword evidence="3" id="KW-0106">Calcium</keyword>
<dbReference type="SUPFAM" id="SSF47473">
    <property type="entry name" value="EF-hand"/>
    <property type="match status" value="1"/>
</dbReference>
<feature type="region of interest" description="Disordered" evidence="5">
    <location>
        <begin position="58"/>
        <end position="77"/>
    </location>
</feature>
<dbReference type="SUPFAM" id="SSF50998">
    <property type="entry name" value="Quinoprotein alcohol dehydrogenase-like"/>
    <property type="match status" value="1"/>
</dbReference>
<dbReference type="AlphaFoldDB" id="A0AAN8JDH8"/>
<dbReference type="PROSITE" id="PS50222">
    <property type="entry name" value="EF_HAND_2"/>
    <property type="match status" value="2"/>
</dbReference>
<evidence type="ECO:0000313" key="8">
    <source>
        <dbReference type="Proteomes" id="UP001347796"/>
    </source>
</evidence>
<dbReference type="InterPro" id="IPR002048">
    <property type="entry name" value="EF_hand_dom"/>
</dbReference>
<dbReference type="PROSITE" id="PS00678">
    <property type="entry name" value="WD_REPEATS_1"/>
    <property type="match status" value="2"/>
</dbReference>
<comment type="caution">
    <text evidence="7">The sequence shown here is derived from an EMBL/GenBank/DDBJ whole genome shotgun (WGS) entry which is preliminary data.</text>
</comment>
<dbReference type="PROSITE" id="PS50294">
    <property type="entry name" value="WD_REPEATS_REGION"/>
    <property type="match status" value="3"/>
</dbReference>
<feature type="repeat" description="WD" evidence="4">
    <location>
        <begin position="605"/>
        <end position="646"/>
    </location>
</feature>
<evidence type="ECO:0000259" key="6">
    <source>
        <dbReference type="PROSITE" id="PS50222"/>
    </source>
</evidence>
<dbReference type="Gene3D" id="2.130.10.10">
    <property type="entry name" value="YVTN repeat-like/Quinoprotein amine dehydrogenase"/>
    <property type="match status" value="4"/>
</dbReference>
<dbReference type="PROSITE" id="PS50082">
    <property type="entry name" value="WD_REPEATS_2"/>
    <property type="match status" value="6"/>
</dbReference>
<dbReference type="InterPro" id="IPR011992">
    <property type="entry name" value="EF-hand-dom_pair"/>
</dbReference>
<sequence length="1092" mass="123657">MPINPSDSDTGTATSKKIRPSSAAANLQSHPTYNTGLFDNIGCPSTAAVRGTDLSLWSQSQRPATHVGGPRKSWKLRTTNTDATNDTEEHIRQPRRLTLGAVDGTDENDFIFRPGLIQGNVAENLKSKIEEKININTLEELKKAFLTADVNQTGCLELDEFKQLLKSQLHLSETKLQHIDALFMKIDWSSEGAITWDEFCTYMQLEYAEKEDSYLRAKEVAFQLPAKIENLPHRDPILRITDTPDGTFIACSQDGMVSFWSVNCELKRTRSVVNNEQNNRQKSKWITDFCIMPHFNKIIVGTGDREIQFFELSSFEPYCQISGLETVPLNLDYSSTGYDECLILYGDSQGCINILVIKSTGECLRIWKKMPKYDGFIASISLDSVASSPNVQFIRWQVHGDWVQQLKYYHDIGQVISCSNHANTALVIGCTSGSTHVEQQLKELKDVNSQEKNKQKYFYAYNNTKSRLEADQSVFKVYKGVKCFDFSKEKNIIVTGGMDRIIRMWNPYVFGKPTGMLRGHNAPIFYLFIGEEDNRVYSISTDKCIKVWDIQDQNCLVTIRPKSHKIRGDLQAIHYSHVSKALSVATDQMAVLALRLRPVLHADMVITHKEPITCCKYNSGFKQVVTCSEGSVIKLWDLNTGTAIFEYADAHGDDAITCMTFDNTGRRLITGGRDGRLKVWNYNNGHCLKVFQKDRDNEEICDVTHIEINRNRYVISVGWDKRVNIYCDSQSDSNIHHVQHPLPYWSDDVKNGHKEDILSVAQCTPNLLATAGYDGEVIVWNMVSGHIFCHLIPPPPKHYKDQSLDGDLNINTIVFLPTRANEKESATLVASGPRANIHFWNVFQGGKLMGQFSGSKLHGAMVSTMVVNQSNSKLYSGDSLGFIYVWNIKKYCLIGIESQPPELLHSWRGHVEGVNGIDLVEEQNVLLTASSDCTVRLWTLEGHYIGTLGQPDSWDLYNPSTFQHPMVPYDVLIDPISLPAHPILAEKETTYQIIHEDSVIDELEEVKETPTIYGRQQFYVSDETIASQLKDRIYKKGTGKRLRHEKLKPVKIDRGGPSEYQMLKCYDLKDTPPINPPSLKVNKEDPFDFFID</sequence>
<dbReference type="Pfam" id="PF13499">
    <property type="entry name" value="EF-hand_7"/>
    <property type="match status" value="1"/>
</dbReference>
<dbReference type="SUPFAM" id="SSF50978">
    <property type="entry name" value="WD40 repeat-like"/>
    <property type="match status" value="2"/>
</dbReference>
<feature type="domain" description="EF-hand" evidence="6">
    <location>
        <begin position="174"/>
        <end position="209"/>
    </location>
</feature>
<name>A0AAN8JDH8_PATCE</name>
<dbReference type="InterPro" id="IPR015943">
    <property type="entry name" value="WD40/YVTN_repeat-like_dom_sf"/>
</dbReference>
<feature type="repeat" description="WD" evidence="4">
    <location>
        <begin position="907"/>
        <end position="941"/>
    </location>
</feature>
<feature type="compositionally biased region" description="Polar residues" evidence="5">
    <location>
        <begin position="1"/>
        <end position="15"/>
    </location>
</feature>
<dbReference type="CDD" id="cd00051">
    <property type="entry name" value="EFh"/>
    <property type="match status" value="1"/>
</dbReference>
<organism evidence="7 8">
    <name type="scientific">Patella caerulea</name>
    <name type="common">Rayed Mediterranean limpet</name>
    <dbReference type="NCBI Taxonomy" id="87958"/>
    <lineage>
        <taxon>Eukaryota</taxon>
        <taxon>Metazoa</taxon>
        <taxon>Spiralia</taxon>
        <taxon>Lophotrochozoa</taxon>
        <taxon>Mollusca</taxon>
        <taxon>Gastropoda</taxon>
        <taxon>Patellogastropoda</taxon>
        <taxon>Patelloidea</taxon>
        <taxon>Patellidae</taxon>
        <taxon>Patella</taxon>
    </lineage>
</organism>
<dbReference type="SMART" id="SM00320">
    <property type="entry name" value="WD40"/>
    <property type="match status" value="11"/>
</dbReference>
<accession>A0AAN8JDH8</accession>
<dbReference type="GO" id="GO:0005509">
    <property type="term" value="F:calcium ion binding"/>
    <property type="evidence" value="ECO:0007669"/>
    <property type="project" value="InterPro"/>
</dbReference>
<keyword evidence="2" id="KW-0677">Repeat</keyword>
<feature type="repeat" description="WD" evidence="4">
    <location>
        <begin position="481"/>
        <end position="506"/>
    </location>
</feature>
<keyword evidence="1 4" id="KW-0853">WD repeat</keyword>
<dbReference type="PROSITE" id="PS00018">
    <property type="entry name" value="EF_HAND_1"/>
    <property type="match status" value="1"/>
</dbReference>
<dbReference type="PANTHER" id="PTHR44324">
    <property type="entry name" value="WD40 REPEAT DOMAIN 95"/>
    <property type="match status" value="1"/>
</dbReference>
<dbReference type="InterPro" id="IPR001680">
    <property type="entry name" value="WD40_rpt"/>
</dbReference>
<evidence type="ECO:0000256" key="4">
    <source>
        <dbReference type="PROSITE-ProRule" id="PRU00221"/>
    </source>
</evidence>
<dbReference type="InterPro" id="IPR051242">
    <property type="entry name" value="WD-EF-hand_domain"/>
</dbReference>
<proteinExistence type="predicted"/>